<dbReference type="Gene3D" id="3.30.420.10">
    <property type="entry name" value="Ribonuclease H-like superfamily/Ribonuclease H"/>
    <property type="match status" value="1"/>
</dbReference>
<dbReference type="Pfam" id="PF04588">
    <property type="entry name" value="HIG_1_N"/>
    <property type="match status" value="1"/>
</dbReference>
<evidence type="ECO:0000256" key="2">
    <source>
        <dbReference type="ARBA" id="ARBA00022692"/>
    </source>
</evidence>
<sequence>MHWALGKGTQIRVWQDNWLLGGTRATPSGPGMLIHPNLRVKDLFAIGSSSWNLPLLQQLFQEEDVHRILRLRSSITGGDDILYWRHSTTGKYTVKSGYHIQMQLDDEDAHPNQVLSLSSNQMQSQIVKKLWTLNIPPKIKIFWWKVLHNALPVATNFVRRVCRINADCQLCGEGLESLSHLLYDCRVTRDILDLACPEVSQSLRLNNDLLQVTQHIILDGARENHGSLPLFLGWWVWKMRNKLLFENTRVHIVQVIKTAIMDQQLWREALLHDEPAVTHTNVTPIQSIDDIPPQEPCFYCIADASWKSPNENAGIGWSLHSTLIIQGSSAIAPTNSALEAEAMAVLLAVQQMHHPQYDNITFLGDNTQLYKSLQHQKERRSHNYYCSEALTMIQDIINLSKLSKFSFRKVPRNLVQGVDLLAKRARLLNHQYMSGIEPDMEDLFQEKKRVRNPLVPLGALATAGVLTAGLISFRRGNSQLGQVLMRARVVVQGATVALMVGTAYYYGLLCLKPMEQKLFHLIFIRSNNSSFEIIHLRAL</sequence>
<evidence type="ECO:0000313" key="7">
    <source>
        <dbReference type="EMBL" id="KAH0922286.1"/>
    </source>
</evidence>
<proteinExistence type="predicted"/>
<reference evidence="7 8" key="1">
    <citation type="submission" date="2021-05" db="EMBL/GenBank/DDBJ databases">
        <title>Genome Assembly of Synthetic Allotetraploid Brassica napus Reveals Homoeologous Exchanges between Subgenomes.</title>
        <authorList>
            <person name="Davis J.T."/>
        </authorList>
    </citation>
    <scope>NUCLEOTIDE SEQUENCE [LARGE SCALE GENOMIC DNA]</scope>
    <source>
        <strain evidence="8">cv. Da-Ae</strain>
        <tissue evidence="7">Seedling</tissue>
    </source>
</reference>
<evidence type="ECO:0000256" key="3">
    <source>
        <dbReference type="ARBA" id="ARBA00022989"/>
    </source>
</evidence>
<dbReference type="InterPro" id="IPR026960">
    <property type="entry name" value="RVT-Znf"/>
</dbReference>
<comment type="caution">
    <text evidence="7">The sequence shown here is derived from an EMBL/GenBank/DDBJ whole genome shotgun (WGS) entry which is preliminary data.</text>
</comment>
<dbReference type="InterPro" id="IPR044730">
    <property type="entry name" value="RNase_H-like_dom_plant"/>
</dbReference>
<evidence type="ECO:0000256" key="5">
    <source>
        <dbReference type="SAM" id="Phobius"/>
    </source>
</evidence>
<dbReference type="InterPro" id="IPR002156">
    <property type="entry name" value="RNaseH_domain"/>
</dbReference>
<organism evidence="7 8">
    <name type="scientific">Brassica napus</name>
    <name type="common">Rape</name>
    <dbReference type="NCBI Taxonomy" id="3708"/>
    <lineage>
        <taxon>Eukaryota</taxon>
        <taxon>Viridiplantae</taxon>
        <taxon>Streptophyta</taxon>
        <taxon>Embryophyta</taxon>
        <taxon>Tracheophyta</taxon>
        <taxon>Spermatophyta</taxon>
        <taxon>Magnoliopsida</taxon>
        <taxon>eudicotyledons</taxon>
        <taxon>Gunneridae</taxon>
        <taxon>Pentapetalae</taxon>
        <taxon>rosids</taxon>
        <taxon>malvids</taxon>
        <taxon>Brassicales</taxon>
        <taxon>Brassicaceae</taxon>
        <taxon>Brassiceae</taxon>
        <taxon>Brassica</taxon>
    </lineage>
</organism>
<evidence type="ECO:0000256" key="4">
    <source>
        <dbReference type="ARBA" id="ARBA00023136"/>
    </source>
</evidence>
<protein>
    <recommendedName>
        <fullName evidence="6">HIG1 domain-containing protein</fullName>
    </recommendedName>
</protein>
<dbReference type="PANTHER" id="PTHR34146">
    <property type="entry name" value="POLYNUCLEOTIDYL TRANSFERASE, RIBONUCLEASE H-LIKE SUPERFAMILY PROTEIN-RELATED"/>
    <property type="match status" value="1"/>
</dbReference>
<dbReference type="PANTHER" id="PTHR34146:SF3">
    <property type="entry name" value="POLYNUCLEOTIDYL TRANSFERASE, RIBONUCLEASE H-LIKE SUPERFAMILY PROTEIN"/>
    <property type="match status" value="1"/>
</dbReference>
<dbReference type="InterPro" id="IPR036397">
    <property type="entry name" value="RNaseH_sf"/>
</dbReference>
<evidence type="ECO:0000256" key="1">
    <source>
        <dbReference type="ARBA" id="ARBA00004173"/>
    </source>
</evidence>
<dbReference type="InterPro" id="IPR007667">
    <property type="entry name" value="Hypoxia_induced_domain"/>
</dbReference>
<dbReference type="CDD" id="cd06222">
    <property type="entry name" value="RNase_H_like"/>
    <property type="match status" value="1"/>
</dbReference>
<dbReference type="Proteomes" id="UP000824890">
    <property type="component" value="Unassembled WGS sequence"/>
</dbReference>
<keyword evidence="8" id="KW-1185">Reference proteome</keyword>
<dbReference type="PROSITE" id="PS51503">
    <property type="entry name" value="HIG1"/>
    <property type="match status" value="1"/>
</dbReference>
<dbReference type="SUPFAM" id="SSF53098">
    <property type="entry name" value="Ribonuclease H-like"/>
    <property type="match status" value="1"/>
</dbReference>
<name>A0ABQ8CZ39_BRANA</name>
<evidence type="ECO:0000313" key="8">
    <source>
        <dbReference type="Proteomes" id="UP000824890"/>
    </source>
</evidence>
<dbReference type="Gene3D" id="6.10.140.1320">
    <property type="match status" value="1"/>
</dbReference>
<evidence type="ECO:0000259" key="6">
    <source>
        <dbReference type="PROSITE" id="PS51503"/>
    </source>
</evidence>
<dbReference type="Pfam" id="PF13966">
    <property type="entry name" value="zf-RVT"/>
    <property type="match status" value="1"/>
</dbReference>
<keyword evidence="2 5" id="KW-0812">Transmembrane</keyword>
<gene>
    <name evidence="7" type="ORF">HID58_022304</name>
</gene>
<dbReference type="EMBL" id="JAGKQM010000006">
    <property type="protein sequence ID" value="KAH0922286.1"/>
    <property type="molecule type" value="Genomic_DNA"/>
</dbReference>
<accession>A0ABQ8CZ39</accession>
<comment type="subcellular location">
    <subcellularLocation>
        <location evidence="1">Mitochondrion</location>
    </subcellularLocation>
</comment>
<feature type="transmembrane region" description="Helical" evidence="5">
    <location>
        <begin position="485"/>
        <end position="506"/>
    </location>
</feature>
<feature type="domain" description="HIG1" evidence="6">
    <location>
        <begin position="420"/>
        <end position="517"/>
    </location>
</feature>
<keyword evidence="4 5" id="KW-0472">Membrane</keyword>
<dbReference type="InterPro" id="IPR012337">
    <property type="entry name" value="RNaseH-like_sf"/>
</dbReference>
<dbReference type="Pfam" id="PF13456">
    <property type="entry name" value="RVT_3"/>
    <property type="match status" value="1"/>
</dbReference>
<feature type="transmembrane region" description="Helical" evidence="5">
    <location>
        <begin position="454"/>
        <end position="473"/>
    </location>
</feature>
<keyword evidence="3 5" id="KW-1133">Transmembrane helix</keyword>